<dbReference type="PANTHER" id="PTHR23132:SF0">
    <property type="entry name" value="D-ALANINE-D-ALANINE LIGASE FAMILY"/>
    <property type="match status" value="1"/>
</dbReference>
<evidence type="ECO:0000313" key="12">
    <source>
        <dbReference type="Proteomes" id="UP000178235"/>
    </source>
</evidence>
<sequence length="785" mass="88958">MKIALLTGGPSLERGISLNSARSVLDHLSSENIEIVPIYFDQKKRAYKISCSDLYSNNPSDFDFKLAKNSSPLSQKSLAKFLKSVDITFSAMHGAFGEDGQIQTFLEKNKIPFIGSSSKACKMAFDKYEANKTLREKGFFTLPSVLLKIYSKDNEKIIKEFFIKNNVKRAIVKPAASGSSIGVFSVNTPEEAVEKVNLLFSKRIDTRVVLEPFAEGTEFTIIILQNKLGMPVALVPSEIEMAYHEGRIFDFRKKYLPTNQVKYHCPARFPNEVIEKIQTQAKQLFSLFDMKDFTRFDGWLLKNGEIWFSDFNPLSGMEQNSFLFQQSSRIGMSHSDLLRYVVKNSCNRQKINFSESLKQKEGEKKQVSVIFGGKTSERQVSLMSGTNVWLKLRKSSIYKPKPYLLDFENNVWELPYTLILNHTVEEIITNAKNAEVTQKNAENIIEKVKNELLISNEEATEPFFMPRKISFEDFINKSPFVFLGLHGGDGENGNFQKSLQDKEIKFNGSDEKTSRLCMDKFTTGEFIRNLRINGVGTASQKVVFLKDIEIDRIKEFWHLLQSELDSKTVIVKPKDDGCSTGVAHLYSEIDLKNYLEYLFKNESLIPTGTLSNQKSIIEMPNHAIKEILFEKFVRTDIIHFKGNKLKYTRKDGWAEVTIGILEENNKLHAFNPSLTVAEGEVLSVEEKFQGGTGINITPPPIEIIKPKIVSKTCVLAEELAIKIGIQGYARIDAFMNTTTGALIIIEVNTLPALTPSTVLYHQALAESPKIFPLDLLEKIIKNARY</sequence>
<dbReference type="Proteomes" id="UP000178235">
    <property type="component" value="Unassembled WGS sequence"/>
</dbReference>
<reference evidence="11 12" key="1">
    <citation type="journal article" date="2016" name="Nat. Commun.">
        <title>Thousands of microbial genomes shed light on interconnected biogeochemical processes in an aquifer system.</title>
        <authorList>
            <person name="Anantharaman K."/>
            <person name="Brown C.T."/>
            <person name="Hug L.A."/>
            <person name="Sharon I."/>
            <person name="Castelle C.J."/>
            <person name="Probst A.J."/>
            <person name="Thomas B.C."/>
            <person name="Singh A."/>
            <person name="Wilkins M.J."/>
            <person name="Karaoz U."/>
            <person name="Brodie E.L."/>
            <person name="Williams K.H."/>
            <person name="Hubbard S.S."/>
            <person name="Banfield J.F."/>
        </authorList>
    </citation>
    <scope>NUCLEOTIDE SEQUENCE [LARGE SCALE GENOMIC DNA]</scope>
</reference>
<dbReference type="PANTHER" id="PTHR23132">
    <property type="entry name" value="D-ALANINE--D-ALANINE LIGASE"/>
    <property type="match status" value="1"/>
</dbReference>
<gene>
    <name evidence="11" type="ORF">A2738_01285</name>
</gene>
<evidence type="ECO:0000256" key="2">
    <source>
        <dbReference type="ARBA" id="ARBA00022598"/>
    </source>
</evidence>
<dbReference type="InterPro" id="IPR000291">
    <property type="entry name" value="D-Ala_lig_Van_CS"/>
</dbReference>
<dbReference type="InterPro" id="IPR011095">
    <property type="entry name" value="Dala_Dala_lig_C"/>
</dbReference>
<evidence type="ECO:0000256" key="9">
    <source>
        <dbReference type="SAM" id="Coils"/>
    </source>
</evidence>
<evidence type="ECO:0000256" key="1">
    <source>
        <dbReference type="ARBA" id="ARBA00010871"/>
    </source>
</evidence>
<name>A0A1F6VFU9_9BACT</name>
<dbReference type="Gene3D" id="3.40.50.20">
    <property type="match status" value="2"/>
</dbReference>
<dbReference type="InterPro" id="IPR011761">
    <property type="entry name" value="ATP-grasp"/>
</dbReference>
<dbReference type="GO" id="GO:0008716">
    <property type="term" value="F:D-alanine-D-alanine ligase activity"/>
    <property type="evidence" value="ECO:0007669"/>
    <property type="project" value="InterPro"/>
</dbReference>
<dbReference type="PROSITE" id="PS00844">
    <property type="entry name" value="DALA_DALA_LIGASE_2"/>
    <property type="match status" value="1"/>
</dbReference>
<dbReference type="Pfam" id="PF01820">
    <property type="entry name" value="Dala_Dala_lig_N"/>
    <property type="match status" value="2"/>
</dbReference>
<dbReference type="PROSITE" id="PS50975">
    <property type="entry name" value="ATP_GRASP"/>
    <property type="match status" value="2"/>
</dbReference>
<comment type="similarity">
    <text evidence="1">Belongs to the D-alanine--D-alanine ligase family.</text>
</comment>
<evidence type="ECO:0000256" key="5">
    <source>
        <dbReference type="ARBA" id="ARBA00022960"/>
    </source>
</evidence>
<accession>A0A1F6VFU9</accession>
<comment type="caution">
    <text evidence="11">The sequence shown here is derived from an EMBL/GenBank/DDBJ whole genome shotgun (WGS) entry which is preliminary data.</text>
</comment>
<dbReference type="GO" id="GO:0005524">
    <property type="term" value="F:ATP binding"/>
    <property type="evidence" value="ECO:0007669"/>
    <property type="project" value="UniProtKB-UniRule"/>
</dbReference>
<keyword evidence="2" id="KW-0436">Ligase</keyword>
<protein>
    <recommendedName>
        <fullName evidence="10">ATP-grasp domain-containing protein</fullName>
    </recommendedName>
</protein>
<evidence type="ECO:0000256" key="7">
    <source>
        <dbReference type="ARBA" id="ARBA00023316"/>
    </source>
</evidence>
<organism evidence="11 12">
    <name type="scientific">Candidatus Nomurabacteria bacterium RIFCSPHIGHO2_01_FULL_42_15</name>
    <dbReference type="NCBI Taxonomy" id="1801742"/>
    <lineage>
        <taxon>Bacteria</taxon>
        <taxon>Candidatus Nomuraibacteriota</taxon>
    </lineage>
</organism>
<dbReference type="Gene3D" id="3.30.470.20">
    <property type="entry name" value="ATP-grasp fold, B domain"/>
    <property type="match status" value="3"/>
</dbReference>
<dbReference type="Gene3D" id="3.30.1490.20">
    <property type="entry name" value="ATP-grasp fold, A domain"/>
    <property type="match status" value="2"/>
</dbReference>
<dbReference type="GO" id="GO:0008360">
    <property type="term" value="P:regulation of cell shape"/>
    <property type="evidence" value="ECO:0007669"/>
    <property type="project" value="UniProtKB-KW"/>
</dbReference>
<keyword evidence="3 8" id="KW-0547">Nucleotide-binding</keyword>
<dbReference type="SUPFAM" id="SSF52440">
    <property type="entry name" value="PreATP-grasp domain"/>
    <property type="match status" value="2"/>
</dbReference>
<keyword evidence="9" id="KW-0175">Coiled coil</keyword>
<dbReference type="GO" id="GO:0009252">
    <property type="term" value="P:peptidoglycan biosynthetic process"/>
    <property type="evidence" value="ECO:0007669"/>
    <property type="project" value="UniProtKB-KW"/>
</dbReference>
<evidence type="ECO:0000259" key="10">
    <source>
        <dbReference type="PROSITE" id="PS50975"/>
    </source>
</evidence>
<evidence type="ECO:0000256" key="4">
    <source>
        <dbReference type="ARBA" id="ARBA00022840"/>
    </source>
</evidence>
<dbReference type="GO" id="GO:0071555">
    <property type="term" value="P:cell wall organization"/>
    <property type="evidence" value="ECO:0007669"/>
    <property type="project" value="UniProtKB-KW"/>
</dbReference>
<keyword evidence="5" id="KW-0133">Cell shape</keyword>
<dbReference type="SUPFAM" id="SSF56059">
    <property type="entry name" value="Glutathione synthetase ATP-binding domain-like"/>
    <property type="match status" value="2"/>
</dbReference>
<feature type="domain" description="ATP-grasp" evidence="10">
    <location>
        <begin position="131"/>
        <end position="343"/>
    </location>
</feature>
<dbReference type="EMBL" id="MFTS01000003">
    <property type="protein sequence ID" value="OGI68500.1"/>
    <property type="molecule type" value="Genomic_DNA"/>
</dbReference>
<dbReference type="InterPro" id="IPR016185">
    <property type="entry name" value="PreATP-grasp_dom_sf"/>
</dbReference>
<dbReference type="InterPro" id="IPR013815">
    <property type="entry name" value="ATP_grasp_subdomain_1"/>
</dbReference>
<evidence type="ECO:0000313" key="11">
    <source>
        <dbReference type="EMBL" id="OGI68500.1"/>
    </source>
</evidence>
<keyword evidence="6" id="KW-0573">Peptidoglycan synthesis</keyword>
<feature type="domain" description="ATP-grasp" evidence="10">
    <location>
        <begin position="529"/>
        <end position="784"/>
    </location>
</feature>
<keyword evidence="7" id="KW-0961">Cell wall biogenesis/degradation</keyword>
<evidence type="ECO:0000256" key="8">
    <source>
        <dbReference type="PROSITE-ProRule" id="PRU00409"/>
    </source>
</evidence>
<keyword evidence="4 8" id="KW-0067">ATP-binding</keyword>
<feature type="coiled-coil region" evidence="9">
    <location>
        <begin position="431"/>
        <end position="458"/>
    </location>
</feature>
<evidence type="ECO:0000256" key="6">
    <source>
        <dbReference type="ARBA" id="ARBA00022984"/>
    </source>
</evidence>
<dbReference type="AlphaFoldDB" id="A0A1F6VFU9"/>
<evidence type="ECO:0000256" key="3">
    <source>
        <dbReference type="ARBA" id="ARBA00022741"/>
    </source>
</evidence>
<dbReference type="GO" id="GO:0046872">
    <property type="term" value="F:metal ion binding"/>
    <property type="evidence" value="ECO:0007669"/>
    <property type="project" value="InterPro"/>
</dbReference>
<dbReference type="Pfam" id="PF07478">
    <property type="entry name" value="Dala_Dala_lig_C"/>
    <property type="match status" value="2"/>
</dbReference>
<proteinExistence type="inferred from homology"/>
<dbReference type="InterPro" id="IPR011127">
    <property type="entry name" value="Dala_Dala_lig_N"/>
</dbReference>